<evidence type="ECO:0000256" key="1">
    <source>
        <dbReference type="SAM" id="MobiDB-lite"/>
    </source>
</evidence>
<organism evidence="2 3">
    <name type="scientific">Chlorella sorokiniana</name>
    <name type="common">Freshwater green alga</name>
    <dbReference type="NCBI Taxonomy" id="3076"/>
    <lineage>
        <taxon>Eukaryota</taxon>
        <taxon>Viridiplantae</taxon>
        <taxon>Chlorophyta</taxon>
        <taxon>core chlorophytes</taxon>
        <taxon>Trebouxiophyceae</taxon>
        <taxon>Chlorellales</taxon>
        <taxon>Chlorellaceae</taxon>
        <taxon>Chlorella clade</taxon>
        <taxon>Chlorella</taxon>
    </lineage>
</organism>
<feature type="region of interest" description="Disordered" evidence="1">
    <location>
        <begin position="155"/>
        <end position="190"/>
    </location>
</feature>
<proteinExistence type="predicted"/>
<dbReference type="EMBL" id="LHPG02000011">
    <property type="protein sequence ID" value="PRW45369.1"/>
    <property type="molecule type" value="Genomic_DNA"/>
</dbReference>
<dbReference type="Proteomes" id="UP000239899">
    <property type="component" value="Unassembled WGS sequence"/>
</dbReference>
<feature type="compositionally biased region" description="Basic and acidic residues" evidence="1">
    <location>
        <begin position="155"/>
        <end position="182"/>
    </location>
</feature>
<evidence type="ECO:0000313" key="3">
    <source>
        <dbReference type="Proteomes" id="UP000239899"/>
    </source>
</evidence>
<gene>
    <name evidence="2" type="ORF">C2E21_5819</name>
</gene>
<sequence>MGRDKGQAKGGKGGAIAPAAASKGSSGTPAQLAVRPEECPICGHDVAVSEEQHILGTCGACAGHPYHIDCVQEAWERVQQKIKVRPCDMFATNGTSQRLPVNCPACKSGVMLAADMVKPLCNSVLEDERCYVYNCPFCHSVEEQQEREAEYLQEQKEAARKRREAELEQHRQEQEQREREQRQAAAAAEEAVQMEATAAAVQASLAAAADRQAAMRQELLDREEAELQLSADALALMKRHKRSACITSLTEMGYSASDAAAAAEVAGCEPAAAASLLLDGGLSGKRPSAVSVIREARELLGEGAKLGLSPTAVEAAERPPASDAEVDYLLSFMM</sequence>
<accession>A0A2P6TM15</accession>
<feature type="region of interest" description="Disordered" evidence="1">
    <location>
        <begin position="1"/>
        <end position="31"/>
    </location>
</feature>
<name>A0A2P6TM15_CHLSO</name>
<evidence type="ECO:0000313" key="2">
    <source>
        <dbReference type="EMBL" id="PRW45369.1"/>
    </source>
</evidence>
<comment type="caution">
    <text evidence="2">The sequence shown here is derived from an EMBL/GenBank/DDBJ whole genome shotgun (WGS) entry which is preliminary data.</text>
</comment>
<reference evidence="2 3" key="1">
    <citation type="journal article" date="2018" name="Plant J.">
        <title>Genome sequences of Chlorella sorokiniana UTEX 1602 and Micractinium conductrix SAG 241.80: implications to maltose excretion by a green alga.</title>
        <authorList>
            <person name="Arriola M.B."/>
            <person name="Velmurugan N."/>
            <person name="Zhang Y."/>
            <person name="Plunkett M.H."/>
            <person name="Hondzo H."/>
            <person name="Barney B.M."/>
        </authorList>
    </citation>
    <scope>NUCLEOTIDE SEQUENCE [LARGE SCALE GENOMIC DNA]</scope>
    <source>
        <strain evidence="3">UTEX 1602</strain>
    </source>
</reference>
<feature type="compositionally biased region" description="Low complexity" evidence="1">
    <location>
        <begin position="15"/>
        <end position="30"/>
    </location>
</feature>
<evidence type="ECO:0008006" key="4">
    <source>
        <dbReference type="Google" id="ProtNLM"/>
    </source>
</evidence>
<protein>
    <recommendedName>
        <fullName evidence="4">UBA domain-containing protein</fullName>
    </recommendedName>
</protein>
<keyword evidence="3" id="KW-1185">Reference proteome</keyword>
<dbReference type="AlphaFoldDB" id="A0A2P6TM15"/>
<dbReference type="OrthoDB" id="10548437at2759"/>